<feature type="domain" description="Cytochrome c" evidence="12">
    <location>
        <begin position="33"/>
        <end position="136"/>
    </location>
</feature>
<dbReference type="Pfam" id="PF00034">
    <property type="entry name" value="Cytochrom_C"/>
    <property type="match status" value="3"/>
</dbReference>
<dbReference type="GO" id="GO:0020037">
    <property type="term" value="F:heme binding"/>
    <property type="evidence" value="ECO:0007669"/>
    <property type="project" value="InterPro"/>
</dbReference>
<evidence type="ECO:0000256" key="7">
    <source>
        <dbReference type="ARBA" id="ARBA00023004"/>
    </source>
</evidence>
<dbReference type="EC" id="1.1.99.3" evidence="13"/>
<dbReference type="Gene3D" id="1.10.760.10">
    <property type="entry name" value="Cytochrome c-like domain"/>
    <property type="match status" value="3"/>
</dbReference>
<dbReference type="AlphaFoldDB" id="A0A6S7BKM1"/>
<proteinExistence type="predicted"/>
<dbReference type="GO" id="GO:0009055">
    <property type="term" value="F:electron transfer activity"/>
    <property type="evidence" value="ECO:0007669"/>
    <property type="project" value="InterPro"/>
</dbReference>
<dbReference type="GO" id="GO:0005886">
    <property type="term" value="C:plasma membrane"/>
    <property type="evidence" value="ECO:0007669"/>
    <property type="project" value="UniProtKB-SubCell"/>
</dbReference>
<keyword evidence="2" id="KW-1003">Cell membrane</keyword>
<feature type="binding site" description="covalent" evidence="9">
    <location>
        <position position="47"/>
    </location>
    <ligand>
        <name>heme c</name>
        <dbReference type="ChEBI" id="CHEBI:61717"/>
        <label>1</label>
    </ligand>
</feature>
<name>A0A6S7BKM1_9BURK</name>
<reference evidence="13 14" key="1">
    <citation type="submission" date="2020-04" db="EMBL/GenBank/DDBJ databases">
        <authorList>
            <person name="De Canck E."/>
        </authorList>
    </citation>
    <scope>NUCLEOTIDE SEQUENCE [LARGE SCALE GENOMIC DNA]</scope>
    <source>
        <strain evidence="13 14">LMG 28138</strain>
    </source>
</reference>
<evidence type="ECO:0000313" key="13">
    <source>
        <dbReference type="EMBL" id="CAB3802141.1"/>
    </source>
</evidence>
<feature type="binding site" description="covalent" evidence="9">
    <location>
        <position position="50"/>
    </location>
    <ligand>
        <name>heme c</name>
        <dbReference type="ChEBI" id="CHEBI:61717"/>
        <label>1</label>
    </ligand>
</feature>
<dbReference type="GO" id="GO:0033717">
    <property type="term" value="F:gluconate 2-dehydrogenase (acceptor) activity"/>
    <property type="evidence" value="ECO:0007669"/>
    <property type="project" value="UniProtKB-EC"/>
</dbReference>
<evidence type="ECO:0000256" key="3">
    <source>
        <dbReference type="ARBA" id="ARBA00022617"/>
    </source>
</evidence>
<feature type="domain" description="Cytochrome c" evidence="12">
    <location>
        <begin position="317"/>
        <end position="407"/>
    </location>
</feature>
<feature type="binding site" description="axial binding residue" evidence="10">
    <location>
        <position position="199"/>
    </location>
    <ligand>
        <name>heme c</name>
        <dbReference type="ChEBI" id="CHEBI:61717"/>
        <label>2</label>
    </ligand>
    <ligandPart>
        <name>Fe</name>
        <dbReference type="ChEBI" id="CHEBI:18248"/>
    </ligandPart>
</feature>
<dbReference type="GO" id="GO:0005506">
    <property type="term" value="F:iron ion binding"/>
    <property type="evidence" value="ECO:0007669"/>
    <property type="project" value="InterPro"/>
</dbReference>
<keyword evidence="8" id="KW-0472">Membrane</keyword>
<feature type="binding site" description="axial binding residue" evidence="10">
    <location>
        <position position="51"/>
    </location>
    <ligand>
        <name>heme c</name>
        <dbReference type="ChEBI" id="CHEBI:61717"/>
        <label>1</label>
    </ligand>
    <ligandPart>
        <name>Fe</name>
        <dbReference type="ChEBI" id="CHEBI:18248"/>
    </ligandPart>
</feature>
<feature type="chain" id="PRO_5028889331" evidence="11">
    <location>
        <begin position="28"/>
        <end position="437"/>
    </location>
</feature>
<evidence type="ECO:0000256" key="8">
    <source>
        <dbReference type="ARBA" id="ARBA00023136"/>
    </source>
</evidence>
<feature type="binding site" description="axial binding residue" evidence="10">
    <location>
        <position position="334"/>
    </location>
    <ligand>
        <name>heme c</name>
        <dbReference type="ChEBI" id="CHEBI:61717"/>
        <label>3</label>
    </ligand>
    <ligandPart>
        <name>Fe</name>
        <dbReference type="ChEBI" id="CHEBI:18248"/>
    </ligandPart>
</feature>
<feature type="binding site" description="covalent" evidence="9">
    <location>
        <position position="198"/>
    </location>
    <ligand>
        <name>heme c</name>
        <dbReference type="ChEBI" id="CHEBI:61717"/>
        <label>2</label>
    </ligand>
</feature>
<dbReference type="Proteomes" id="UP000494115">
    <property type="component" value="Unassembled WGS sequence"/>
</dbReference>
<dbReference type="PROSITE" id="PS51007">
    <property type="entry name" value="CYTC"/>
    <property type="match status" value="3"/>
</dbReference>
<feature type="binding site" description="covalent" evidence="9">
    <location>
        <position position="330"/>
    </location>
    <ligand>
        <name>heme c</name>
        <dbReference type="ChEBI" id="CHEBI:61717"/>
        <label>3</label>
    </ligand>
</feature>
<evidence type="ECO:0000256" key="11">
    <source>
        <dbReference type="SAM" id="SignalP"/>
    </source>
</evidence>
<dbReference type="InterPro" id="IPR036909">
    <property type="entry name" value="Cyt_c-like_dom_sf"/>
</dbReference>
<evidence type="ECO:0000256" key="4">
    <source>
        <dbReference type="ARBA" id="ARBA00022723"/>
    </source>
</evidence>
<feature type="signal peptide" evidence="11">
    <location>
        <begin position="1"/>
        <end position="27"/>
    </location>
</feature>
<dbReference type="PIRSF" id="PIRSF000018">
    <property type="entry name" value="Mb_ADH_cyt_c"/>
    <property type="match status" value="1"/>
</dbReference>
<evidence type="ECO:0000259" key="12">
    <source>
        <dbReference type="PROSITE" id="PS51007"/>
    </source>
</evidence>
<keyword evidence="6" id="KW-0677">Repeat</keyword>
<evidence type="ECO:0000256" key="2">
    <source>
        <dbReference type="ARBA" id="ARBA00022475"/>
    </source>
</evidence>
<sequence>MKRFVLKWGAALALGVFAQVTSTVAMADDATQQLVRQGEHLARVGDCVACHTASGGKPFAGGLPIQSPIGTIYSTNITPDPATGIGRYTYEDFERAVRHGISKNGYSLYPAMPYPSYAHVRDDDMHALYAYFMHGVAPVSQANRAEDIPWPLSMRWPLTLWRWSFAPKVAATEPVPGTDPVIARGAYLVEGLAHCSACHTPRGIGMQELALTAQQGPAFLSGGGPIDTWIASDLRGDPATGLEQWSETDLTTFLKSGATDRTAAFGGMTDVVQHSTQYMTDDERTAIARYLKSLAGTKGEAPPHYDATISTALHSGDVTRPGADTYLNSCAACHRTDGKGYAAVFPALALNPVVNGRDATSLIHIVLAGSSTPGTKAAPAQFTMPPYGWRLSDSEVANVLTLLRSSWGNHASPVTAEQVAKVRASLPAASLGAAPQP</sequence>
<evidence type="ECO:0000256" key="9">
    <source>
        <dbReference type="PIRSR" id="PIRSR000018-50"/>
    </source>
</evidence>
<comment type="cofactor">
    <cofactor evidence="9">
        <name>heme c</name>
        <dbReference type="ChEBI" id="CHEBI:61717"/>
    </cofactor>
    <text evidence="9">Binds 3 heme c groups covalently per subunit.</text>
</comment>
<accession>A0A6S7BKM1</accession>
<keyword evidence="14" id="KW-1185">Reference proteome</keyword>
<keyword evidence="5 11" id="KW-0732">Signal</keyword>
<feature type="domain" description="Cytochrome c" evidence="12">
    <location>
        <begin position="180"/>
        <end position="295"/>
    </location>
</feature>
<organism evidence="13 14">
    <name type="scientific">Pararobbsia alpina</name>
    <dbReference type="NCBI Taxonomy" id="621374"/>
    <lineage>
        <taxon>Bacteria</taxon>
        <taxon>Pseudomonadati</taxon>
        <taxon>Pseudomonadota</taxon>
        <taxon>Betaproteobacteria</taxon>
        <taxon>Burkholderiales</taxon>
        <taxon>Burkholderiaceae</taxon>
        <taxon>Pararobbsia</taxon>
    </lineage>
</organism>
<keyword evidence="13" id="KW-0560">Oxidoreductase</keyword>
<evidence type="ECO:0000256" key="5">
    <source>
        <dbReference type="ARBA" id="ARBA00022729"/>
    </source>
</evidence>
<feature type="binding site" description="covalent" evidence="9">
    <location>
        <position position="195"/>
    </location>
    <ligand>
        <name>heme c</name>
        <dbReference type="ChEBI" id="CHEBI:61717"/>
        <label>2</label>
    </ligand>
</feature>
<dbReference type="SUPFAM" id="SSF46626">
    <property type="entry name" value="Cytochrome c"/>
    <property type="match status" value="3"/>
</dbReference>
<dbReference type="PANTHER" id="PTHR35008:SF8">
    <property type="entry name" value="ALCOHOL DEHYDROGENASE CYTOCHROME C SUBUNIT"/>
    <property type="match status" value="1"/>
</dbReference>
<keyword evidence="4 10" id="KW-0479">Metal-binding</keyword>
<dbReference type="InterPro" id="IPR014353">
    <property type="entry name" value="Membr-bd_ADH_cyt_c"/>
</dbReference>
<evidence type="ECO:0000313" key="14">
    <source>
        <dbReference type="Proteomes" id="UP000494115"/>
    </source>
</evidence>
<protein>
    <submittedName>
        <fullName evidence="13">Gluconate 2-dehydrogenase cytochrome c subunit</fullName>
        <ecNumber evidence="13">1.1.99.3</ecNumber>
    </submittedName>
</protein>
<gene>
    <name evidence="13" type="ORF">LMG28138_05139</name>
</gene>
<feature type="binding site" description="covalent" evidence="9">
    <location>
        <position position="333"/>
    </location>
    <ligand>
        <name>heme c</name>
        <dbReference type="ChEBI" id="CHEBI:61717"/>
        <label>3</label>
    </ligand>
</feature>
<evidence type="ECO:0000256" key="6">
    <source>
        <dbReference type="ARBA" id="ARBA00022737"/>
    </source>
</evidence>
<evidence type="ECO:0000256" key="10">
    <source>
        <dbReference type="PIRSR" id="PIRSR000018-51"/>
    </source>
</evidence>
<dbReference type="RefSeq" id="WP_175107722.1">
    <property type="nucleotide sequence ID" value="NZ_CADIKM010000046.1"/>
</dbReference>
<keyword evidence="7 10" id="KW-0408">Iron</keyword>
<dbReference type="EMBL" id="CADIKM010000046">
    <property type="protein sequence ID" value="CAB3802141.1"/>
    <property type="molecule type" value="Genomic_DNA"/>
</dbReference>
<comment type="subcellular location">
    <subcellularLocation>
        <location evidence="1">Cell membrane</location>
    </subcellularLocation>
</comment>
<keyword evidence="3 9" id="KW-0349">Heme</keyword>
<dbReference type="InterPro" id="IPR009056">
    <property type="entry name" value="Cyt_c-like_dom"/>
</dbReference>
<dbReference type="PANTHER" id="PTHR35008">
    <property type="entry name" value="BLL4482 PROTEIN-RELATED"/>
    <property type="match status" value="1"/>
</dbReference>
<evidence type="ECO:0000256" key="1">
    <source>
        <dbReference type="ARBA" id="ARBA00004236"/>
    </source>
</evidence>
<dbReference type="InterPro" id="IPR051459">
    <property type="entry name" value="Cytochrome_c-type_DH"/>
</dbReference>